<accession>A0A1X7CMV0</accession>
<dbReference type="RefSeq" id="WP_085419882.1">
    <property type="nucleotide sequence ID" value="NZ_FXAF01000001.1"/>
</dbReference>
<dbReference type="EMBL" id="FXAF01000001">
    <property type="protein sequence ID" value="SME99623.1"/>
    <property type="molecule type" value="Genomic_DNA"/>
</dbReference>
<evidence type="ECO:0000313" key="3">
    <source>
        <dbReference type="Proteomes" id="UP000192903"/>
    </source>
</evidence>
<dbReference type="InterPro" id="IPR006680">
    <property type="entry name" value="Amidohydro-rel"/>
</dbReference>
<dbReference type="Gene3D" id="3.20.20.140">
    <property type="entry name" value="Metal-dependent hydrolases"/>
    <property type="match status" value="1"/>
</dbReference>
<dbReference type="GO" id="GO:0016810">
    <property type="term" value="F:hydrolase activity, acting on carbon-nitrogen (but not peptide) bonds"/>
    <property type="evidence" value="ECO:0007669"/>
    <property type="project" value="InterPro"/>
</dbReference>
<evidence type="ECO:0000313" key="2">
    <source>
        <dbReference type="EMBL" id="SME99623.1"/>
    </source>
</evidence>
<name>A0A1X7CMV0_9HYPH</name>
<dbReference type="Pfam" id="PF01979">
    <property type="entry name" value="Amidohydro_1"/>
    <property type="match status" value="1"/>
</dbReference>
<dbReference type="SUPFAM" id="SSF51338">
    <property type="entry name" value="Composite domain of metallo-dependent hydrolases"/>
    <property type="match status" value="1"/>
</dbReference>
<proteinExistence type="predicted"/>
<keyword evidence="3" id="KW-1185">Reference proteome</keyword>
<dbReference type="PANTHER" id="PTHR43135">
    <property type="entry name" value="ALPHA-D-RIBOSE 1-METHYLPHOSPHONATE 5-TRIPHOSPHATE DIPHOSPHATASE"/>
    <property type="match status" value="1"/>
</dbReference>
<evidence type="ECO:0000259" key="1">
    <source>
        <dbReference type="Pfam" id="PF01979"/>
    </source>
</evidence>
<dbReference type="Proteomes" id="UP000192903">
    <property type="component" value="Unassembled WGS sequence"/>
</dbReference>
<dbReference type="SUPFAM" id="SSF51556">
    <property type="entry name" value="Metallo-dependent hydrolases"/>
    <property type="match status" value="1"/>
</dbReference>
<reference evidence="3" key="1">
    <citation type="submission" date="2017-04" db="EMBL/GenBank/DDBJ databases">
        <authorList>
            <person name="Varghese N."/>
            <person name="Submissions S."/>
        </authorList>
    </citation>
    <scope>NUCLEOTIDE SEQUENCE [LARGE SCALE GENOMIC DNA]</scope>
    <source>
        <strain evidence="3">B4P</strain>
    </source>
</reference>
<dbReference type="PANTHER" id="PTHR43135:SF3">
    <property type="entry name" value="ALPHA-D-RIBOSE 1-METHYLPHOSPHONATE 5-TRIPHOSPHATE DIPHOSPHATASE"/>
    <property type="match status" value="1"/>
</dbReference>
<sequence length="408" mass="43176">MTAYLFENARIVDGTSPEAGEPASVLIEGNIIREVGPSVRSESAERIDLAGRTLMPGLIDAHVHVIAGMANLGQNAKLPDPVVTVRAFKIMGEMLMRGFTTVRDLGGATSGLAAAAAEAPWPTPRLNICGKALSQSGGHTDYRGPYDDTPAPKTGHTLGNLGRICDGVPEVRKAAREELKSGAHFIKVMANGGIASPTDPIHFLGFSREELMAAVEEAENAGTYVAAHLYTDKAIRRAIECGIHSLEHCNLIAPETAKLAVESGCIAVPTLVTYEKLSVEGPALGLPPASIAKVDSVRLAGMESLAIMREAGLSMAFGTDLLGEMHRHQSEEFVIRSRVLPTHEVIAAATFVAAKLLRMEGQIGCVAPGAFADLIVVDGDPLKDISLLTRQGAHLPMIMKDGVFIKRG</sequence>
<dbReference type="InterPro" id="IPR051781">
    <property type="entry name" value="Metallo-dep_Hydrolase"/>
</dbReference>
<feature type="domain" description="Amidohydrolase-related" evidence="1">
    <location>
        <begin position="53"/>
        <end position="392"/>
    </location>
</feature>
<dbReference type="InterPro" id="IPR011059">
    <property type="entry name" value="Metal-dep_hydrolase_composite"/>
</dbReference>
<organism evidence="2 3">
    <name type="scientific">Xaviernesmea oryzae</name>
    <dbReference type="NCBI Taxonomy" id="464029"/>
    <lineage>
        <taxon>Bacteria</taxon>
        <taxon>Pseudomonadati</taxon>
        <taxon>Pseudomonadota</taxon>
        <taxon>Alphaproteobacteria</taxon>
        <taxon>Hyphomicrobiales</taxon>
        <taxon>Rhizobiaceae</taxon>
        <taxon>Rhizobium/Agrobacterium group</taxon>
        <taxon>Xaviernesmea</taxon>
    </lineage>
</organism>
<dbReference type="InterPro" id="IPR032466">
    <property type="entry name" value="Metal_Hydrolase"/>
</dbReference>
<dbReference type="OrthoDB" id="9782972at2"/>
<dbReference type="STRING" id="464029.SAMN02982989_0595"/>
<gene>
    <name evidence="2" type="ORF">SAMN02982989_0595</name>
</gene>
<dbReference type="CDD" id="cd01299">
    <property type="entry name" value="Met_dep_hydrolase_A"/>
    <property type="match status" value="1"/>
</dbReference>
<protein>
    <submittedName>
        <fullName evidence="2">Imidazolonepropionase</fullName>
    </submittedName>
</protein>
<dbReference type="Gene3D" id="2.30.40.10">
    <property type="entry name" value="Urease, subunit C, domain 1"/>
    <property type="match status" value="1"/>
</dbReference>
<dbReference type="InterPro" id="IPR057744">
    <property type="entry name" value="OTAase-like"/>
</dbReference>
<dbReference type="AlphaFoldDB" id="A0A1X7CMV0"/>